<evidence type="ECO:0000256" key="1">
    <source>
        <dbReference type="SAM" id="Phobius"/>
    </source>
</evidence>
<proteinExistence type="predicted"/>
<feature type="transmembrane region" description="Helical" evidence="1">
    <location>
        <begin position="141"/>
        <end position="162"/>
    </location>
</feature>
<dbReference type="EMBL" id="CADEPM010000001">
    <property type="protein sequence ID" value="CAB3398507.1"/>
    <property type="molecule type" value="Genomic_DNA"/>
</dbReference>
<evidence type="ECO:0000313" key="2">
    <source>
        <dbReference type="EMBL" id="CAB3398507.1"/>
    </source>
</evidence>
<sequence>MLLGNNFCPAPCPDYYEPILHVIGAISTMLNVFGIYLTMYRSTHKTKYRFCQLYVQLTAFCTEFDLSIINPAYFYFPMIGGINCGMFRHFQVKYEINSHFCITIFALLFSLQTPSMVSCFLYRHFVAARCSPASIMAQKKYLNFLMMIIFHLFPIMITISLYKSRLTMEEKRASIDLNFPDCVGVFDEFTFDMYDYNVNSNFLVFVAFVSALIVAFFACSGYLTWRTVKILKTYRTIISTRTYRMQRESLAALIAQVC</sequence>
<feature type="transmembrane region" description="Helical" evidence="1">
    <location>
        <begin position="19"/>
        <end position="39"/>
    </location>
</feature>
<reference evidence="2 3" key="1">
    <citation type="submission" date="2020-04" db="EMBL/GenBank/DDBJ databases">
        <authorList>
            <person name="Laetsch R D."/>
            <person name="Stevens L."/>
            <person name="Kumar S."/>
            <person name="Blaxter L. M."/>
        </authorList>
    </citation>
    <scope>NUCLEOTIDE SEQUENCE [LARGE SCALE GENOMIC DNA]</scope>
</reference>
<name>A0A8S1EL46_9PELO</name>
<evidence type="ECO:0000313" key="3">
    <source>
        <dbReference type="Proteomes" id="UP000494206"/>
    </source>
</evidence>
<dbReference type="Pfam" id="PF10327">
    <property type="entry name" value="7TM_GPCR_Sri"/>
    <property type="match status" value="1"/>
</dbReference>
<dbReference type="OrthoDB" id="5805838at2759"/>
<comment type="caution">
    <text evidence="2">The sequence shown here is derived from an EMBL/GenBank/DDBJ whole genome shotgun (WGS) entry which is preliminary data.</text>
</comment>
<keyword evidence="1" id="KW-0812">Transmembrane</keyword>
<keyword evidence="3" id="KW-1185">Reference proteome</keyword>
<accession>A0A8S1EL46</accession>
<organism evidence="2 3">
    <name type="scientific">Caenorhabditis bovis</name>
    <dbReference type="NCBI Taxonomy" id="2654633"/>
    <lineage>
        <taxon>Eukaryota</taxon>
        <taxon>Metazoa</taxon>
        <taxon>Ecdysozoa</taxon>
        <taxon>Nematoda</taxon>
        <taxon>Chromadorea</taxon>
        <taxon>Rhabditida</taxon>
        <taxon>Rhabditina</taxon>
        <taxon>Rhabditomorpha</taxon>
        <taxon>Rhabditoidea</taxon>
        <taxon>Rhabditidae</taxon>
        <taxon>Peloderinae</taxon>
        <taxon>Caenorhabditis</taxon>
    </lineage>
</organism>
<dbReference type="AlphaFoldDB" id="A0A8S1EL46"/>
<feature type="transmembrane region" description="Helical" evidence="1">
    <location>
        <begin position="202"/>
        <end position="225"/>
    </location>
</feature>
<dbReference type="PANTHER" id="PTHR46964:SF4">
    <property type="entry name" value="SERPENTINE RECEPTOR, CLASS I"/>
    <property type="match status" value="1"/>
</dbReference>
<gene>
    <name evidence="2" type="ORF">CBOVIS_LOCUS1775</name>
</gene>
<keyword evidence="1" id="KW-1133">Transmembrane helix</keyword>
<dbReference type="Proteomes" id="UP000494206">
    <property type="component" value="Unassembled WGS sequence"/>
</dbReference>
<feature type="transmembrane region" description="Helical" evidence="1">
    <location>
        <begin position="96"/>
        <end position="121"/>
    </location>
</feature>
<keyword evidence="1" id="KW-0472">Membrane</keyword>
<feature type="transmembrane region" description="Helical" evidence="1">
    <location>
        <begin position="51"/>
        <end position="76"/>
    </location>
</feature>
<dbReference type="InterPro" id="IPR019429">
    <property type="entry name" value="7TM_GPCR_serpentine_rcpt_Sri"/>
</dbReference>
<protein>
    <submittedName>
        <fullName evidence="2">Uncharacterized protein</fullName>
    </submittedName>
</protein>
<dbReference type="PANTHER" id="PTHR46964">
    <property type="entry name" value="SERPENTINE RECEPTOR, CLASS I-RELATED"/>
    <property type="match status" value="1"/>
</dbReference>